<dbReference type="Proteomes" id="UP000187485">
    <property type="component" value="Unassembled WGS sequence"/>
</dbReference>
<dbReference type="AlphaFoldDB" id="A0A1L8CS27"/>
<comment type="subcellular location">
    <subcellularLocation>
        <location evidence="7">Cytoplasm</location>
    </subcellularLocation>
</comment>
<dbReference type="OrthoDB" id="9802326at2"/>
<dbReference type="SUPFAM" id="SSF55681">
    <property type="entry name" value="Class II aaRS and biotin synthetases"/>
    <property type="match status" value="1"/>
</dbReference>
<dbReference type="GO" id="GO:0005524">
    <property type="term" value="F:ATP binding"/>
    <property type="evidence" value="ECO:0007669"/>
    <property type="project" value="UniProtKB-UniRule"/>
</dbReference>
<dbReference type="Gene3D" id="3.30.930.10">
    <property type="entry name" value="Bira Bifunctional Protein, Domain 2"/>
    <property type="match status" value="1"/>
</dbReference>
<keyword evidence="5 7" id="KW-0648">Protein biosynthesis</keyword>
<dbReference type="SUPFAM" id="SSF55261">
    <property type="entry name" value="GAD domain-like"/>
    <property type="match status" value="1"/>
</dbReference>
<comment type="caution">
    <text evidence="9">The sequence shown here is derived from an EMBL/GenBank/DDBJ whole genome shotgun (WGS) entry which is preliminary data.</text>
</comment>
<keyword evidence="2 7" id="KW-0436">Ligase</keyword>
<evidence type="ECO:0000256" key="7">
    <source>
        <dbReference type="HAMAP-Rule" id="MF_00044"/>
    </source>
</evidence>
<dbReference type="PANTHER" id="PTHR22594">
    <property type="entry name" value="ASPARTYL/LYSYL-TRNA SYNTHETASE"/>
    <property type="match status" value="1"/>
</dbReference>
<name>A0A1L8CS27_9THEO</name>
<dbReference type="EC" id="6.1.1.23" evidence="7"/>
<dbReference type="InterPro" id="IPR004115">
    <property type="entry name" value="GAD-like_sf"/>
</dbReference>
<dbReference type="InterPro" id="IPR002312">
    <property type="entry name" value="Asp/Asn-tRNA-synth_IIb"/>
</dbReference>
<evidence type="ECO:0000259" key="8">
    <source>
        <dbReference type="PROSITE" id="PS50862"/>
    </source>
</evidence>
<dbReference type="Pfam" id="PF02938">
    <property type="entry name" value="GAD"/>
    <property type="match status" value="1"/>
</dbReference>
<evidence type="ECO:0000256" key="5">
    <source>
        <dbReference type="ARBA" id="ARBA00022917"/>
    </source>
</evidence>
<keyword evidence="10" id="KW-1185">Reference proteome</keyword>
<dbReference type="Gene3D" id="2.40.50.140">
    <property type="entry name" value="Nucleic acid-binding proteins"/>
    <property type="match status" value="1"/>
</dbReference>
<dbReference type="GO" id="GO:0004815">
    <property type="term" value="F:aspartate-tRNA ligase activity"/>
    <property type="evidence" value="ECO:0007669"/>
    <property type="project" value="UniProtKB-UniRule"/>
</dbReference>
<dbReference type="InterPro" id="IPR004365">
    <property type="entry name" value="NA-bd_OB_tRNA"/>
</dbReference>
<dbReference type="InterPro" id="IPR004524">
    <property type="entry name" value="Asp-tRNA-ligase_1"/>
</dbReference>
<dbReference type="InterPro" id="IPR012340">
    <property type="entry name" value="NA-bd_OB-fold"/>
</dbReference>
<gene>
    <name evidence="7" type="primary">aspS</name>
    <name evidence="9" type="ORF">cpu_02300</name>
</gene>
<feature type="domain" description="Aminoacyl-transfer RNA synthetases class-II family profile" evidence="8">
    <location>
        <begin position="151"/>
        <end position="569"/>
    </location>
</feature>
<dbReference type="InterPro" id="IPR029351">
    <property type="entry name" value="GAD_dom"/>
</dbReference>
<dbReference type="PROSITE" id="PS50862">
    <property type="entry name" value="AA_TRNA_LIGASE_II"/>
    <property type="match status" value="1"/>
</dbReference>
<dbReference type="Pfam" id="PF01336">
    <property type="entry name" value="tRNA_anti-codon"/>
    <property type="match status" value="1"/>
</dbReference>
<dbReference type="InterPro" id="IPR047089">
    <property type="entry name" value="Asp-tRNA-ligase_1_N"/>
</dbReference>
<feature type="binding site" evidence="7">
    <location>
        <position position="222"/>
    </location>
    <ligand>
        <name>L-aspartate</name>
        <dbReference type="ChEBI" id="CHEBI:29991"/>
    </ligand>
</feature>
<dbReference type="CDD" id="cd00777">
    <property type="entry name" value="AspRS_core"/>
    <property type="match status" value="1"/>
</dbReference>
<comment type="similarity">
    <text evidence="1 7">Belongs to the class-II aminoacyl-tRNA synthetase family. Type 1 subfamily.</text>
</comment>
<proteinExistence type="inferred from homology"/>
<dbReference type="GO" id="GO:0006422">
    <property type="term" value="P:aspartyl-tRNA aminoacylation"/>
    <property type="evidence" value="ECO:0007669"/>
    <property type="project" value="UniProtKB-UniRule"/>
</dbReference>
<keyword evidence="6 7" id="KW-0030">Aminoacyl-tRNA synthetase</keyword>
<dbReference type="InterPro" id="IPR006195">
    <property type="entry name" value="aa-tRNA-synth_II"/>
</dbReference>
<evidence type="ECO:0000256" key="4">
    <source>
        <dbReference type="ARBA" id="ARBA00022840"/>
    </source>
</evidence>
<feature type="region of interest" description="Aspartate" evidence="7">
    <location>
        <begin position="200"/>
        <end position="203"/>
    </location>
</feature>
<evidence type="ECO:0000256" key="3">
    <source>
        <dbReference type="ARBA" id="ARBA00022741"/>
    </source>
</evidence>
<evidence type="ECO:0000256" key="2">
    <source>
        <dbReference type="ARBA" id="ARBA00022598"/>
    </source>
</evidence>
<dbReference type="GO" id="GO:0016740">
    <property type="term" value="F:transferase activity"/>
    <property type="evidence" value="ECO:0007669"/>
    <property type="project" value="UniProtKB-ARBA"/>
</dbReference>
<organism evidence="9 10">
    <name type="scientific">Carboxydothermus pertinax</name>
    <dbReference type="NCBI Taxonomy" id="870242"/>
    <lineage>
        <taxon>Bacteria</taxon>
        <taxon>Bacillati</taxon>
        <taxon>Bacillota</taxon>
        <taxon>Clostridia</taxon>
        <taxon>Thermoanaerobacterales</taxon>
        <taxon>Thermoanaerobacteraceae</taxon>
        <taxon>Carboxydothermus</taxon>
    </lineage>
</organism>
<comment type="catalytic activity">
    <reaction evidence="7">
        <text>tRNA(Asx) + L-aspartate + ATP = L-aspartyl-tRNA(Asx) + AMP + diphosphate</text>
        <dbReference type="Rhea" id="RHEA:18349"/>
        <dbReference type="Rhea" id="RHEA-COMP:9710"/>
        <dbReference type="Rhea" id="RHEA-COMP:9711"/>
        <dbReference type="ChEBI" id="CHEBI:29991"/>
        <dbReference type="ChEBI" id="CHEBI:30616"/>
        <dbReference type="ChEBI" id="CHEBI:33019"/>
        <dbReference type="ChEBI" id="CHEBI:78442"/>
        <dbReference type="ChEBI" id="CHEBI:78516"/>
        <dbReference type="ChEBI" id="CHEBI:456215"/>
        <dbReference type="EC" id="6.1.1.23"/>
    </reaction>
</comment>
<protein>
    <recommendedName>
        <fullName evidence="7">Aspartate--tRNA(Asp/Asn) ligase</fullName>
        <ecNumber evidence="7">6.1.1.23</ecNumber>
    </recommendedName>
    <alternativeName>
        <fullName evidence="7">Aspartyl-tRNA synthetase</fullName>
        <shortName evidence="7">AspRS</shortName>
    </alternativeName>
    <alternativeName>
        <fullName evidence="7">Non-discriminating aspartyl-tRNA synthetase</fullName>
        <shortName evidence="7">ND-AspRS</shortName>
    </alternativeName>
</protein>
<dbReference type="SUPFAM" id="SSF50249">
    <property type="entry name" value="Nucleic acid-binding proteins"/>
    <property type="match status" value="1"/>
</dbReference>
<feature type="binding site" evidence="7">
    <location>
        <begin position="535"/>
        <end position="538"/>
    </location>
    <ligand>
        <name>ATP</name>
        <dbReference type="ChEBI" id="CHEBI:30616"/>
    </ligand>
</feature>
<dbReference type="NCBIfam" id="NF001750">
    <property type="entry name" value="PRK00476.1"/>
    <property type="match status" value="1"/>
</dbReference>
<dbReference type="GO" id="GO:0005737">
    <property type="term" value="C:cytoplasm"/>
    <property type="evidence" value="ECO:0007669"/>
    <property type="project" value="UniProtKB-SubCell"/>
</dbReference>
<dbReference type="InterPro" id="IPR004364">
    <property type="entry name" value="Aa-tRNA-synt_II"/>
</dbReference>
<comment type="subunit">
    <text evidence="7">Homodimer.</text>
</comment>
<dbReference type="InterPro" id="IPR045864">
    <property type="entry name" value="aa-tRNA-synth_II/BPL/LPL"/>
</dbReference>
<dbReference type="Pfam" id="PF00152">
    <property type="entry name" value="tRNA-synt_2"/>
    <property type="match status" value="1"/>
</dbReference>
<evidence type="ECO:0000313" key="10">
    <source>
        <dbReference type="Proteomes" id="UP000187485"/>
    </source>
</evidence>
<evidence type="ECO:0000313" key="9">
    <source>
        <dbReference type="EMBL" id="GAV21720.1"/>
    </source>
</evidence>
<reference evidence="10" key="1">
    <citation type="submission" date="2016-12" db="EMBL/GenBank/DDBJ databases">
        <title>Draft Genome Sequences od Carboxydothermus pertinax and islandicus, Hydrogenogenic Carboxydotrophic Bacteria.</title>
        <authorList>
            <person name="Fukuyama Y."/>
            <person name="Ohmae K."/>
            <person name="Yoneda Y."/>
            <person name="Yoshida T."/>
            <person name="Sako Y."/>
        </authorList>
    </citation>
    <scope>NUCLEOTIDE SEQUENCE [LARGE SCALE GENOMIC DNA]</scope>
    <source>
        <strain evidence="10">Ug1</strain>
    </source>
</reference>
<evidence type="ECO:0000256" key="6">
    <source>
        <dbReference type="ARBA" id="ARBA00023146"/>
    </source>
</evidence>
<dbReference type="CDD" id="cd04317">
    <property type="entry name" value="EcAspRS_like_N"/>
    <property type="match status" value="1"/>
</dbReference>
<dbReference type="GO" id="GO:0050560">
    <property type="term" value="F:aspartate-tRNA(Asn) ligase activity"/>
    <property type="evidence" value="ECO:0007669"/>
    <property type="project" value="UniProtKB-EC"/>
</dbReference>
<dbReference type="GO" id="GO:0003676">
    <property type="term" value="F:nucleic acid binding"/>
    <property type="evidence" value="ECO:0007669"/>
    <property type="project" value="InterPro"/>
</dbReference>
<keyword evidence="7" id="KW-0963">Cytoplasm</keyword>
<dbReference type="Gene3D" id="3.30.1360.30">
    <property type="entry name" value="GAD-like domain"/>
    <property type="match status" value="1"/>
</dbReference>
<feature type="binding site" evidence="7">
    <location>
        <position position="490"/>
    </location>
    <ligand>
        <name>L-aspartate</name>
        <dbReference type="ChEBI" id="CHEBI:29991"/>
    </ligand>
</feature>
<feature type="binding site" evidence="7">
    <location>
        <position position="483"/>
    </location>
    <ligand>
        <name>ATP</name>
        <dbReference type="ChEBI" id="CHEBI:30616"/>
    </ligand>
</feature>
<keyword evidence="3 7" id="KW-0547">Nucleotide-binding</keyword>
<feature type="binding site" evidence="7">
    <location>
        <begin position="222"/>
        <end position="224"/>
    </location>
    <ligand>
        <name>ATP</name>
        <dbReference type="ChEBI" id="CHEBI:30616"/>
    </ligand>
</feature>
<sequence length="591" mass="67611">MLKRSHYCGDLRKDHAGKKVILNGWVQRRRDHGGLIFVDLRDRSGIVQVVFSPEVEMKAFKIAEAIRNEFVLAVEGIVRLRPEGTENPNLLTGEVEVYASHVEVLNKAKTPPFYIEDGIEVDEQVRLRYRYLDLRRPEMQLALGLRHKAAKAVRDFLDRHGFWEIETPMLTKSTPEGARDFLVPSRLNPGKFYALPQSPQIFKQILMVSGVEKYFQIVRCFRDEDLRADRQPEFTQIDIEMSFIDREDIMSLMEEMIAYIFKETIGVEVKTPFRRIPYQEAMLKYGSDKPDLRFGLEITDVTELVKDVEFKVFQTVAKSGGVIRGLNAKGCAGFSRKDLEDLTKFVGNFGAKGLAYLILTPEEVKSPIAKFFKEEELRAVINVLQGEPGDILFFVADKPEVAAQALGNLRLHLAERLGLIPKNEFNFLWVIDFPLLEYDNEEKRFVAMHHPFTAPMDEDLPLMEENPEQVRAKAYDMVLNGVEIGGGSIRIHRRDIQEKMFKLIGLSEEEAREKFGFMLEAFEYGTPPHGGIAFGFDRLVMLMAGRDSIRDVIAFPKTQSATDLMVGAPNVVERRQLKELHIKVDIPAKQQ</sequence>
<feature type="binding site" evidence="7">
    <location>
        <position position="176"/>
    </location>
    <ligand>
        <name>L-aspartate</name>
        <dbReference type="ChEBI" id="CHEBI:29991"/>
    </ligand>
</feature>
<evidence type="ECO:0000256" key="1">
    <source>
        <dbReference type="ARBA" id="ARBA00006303"/>
    </source>
</evidence>
<dbReference type="PRINTS" id="PR01042">
    <property type="entry name" value="TRNASYNTHASP"/>
</dbReference>
<keyword evidence="4 7" id="KW-0067">ATP-binding</keyword>
<feature type="binding site" evidence="7">
    <location>
        <position position="231"/>
    </location>
    <ligand>
        <name>ATP</name>
        <dbReference type="ChEBI" id="CHEBI:30616"/>
    </ligand>
</feature>
<dbReference type="RefSeq" id="WP_075858173.1">
    <property type="nucleotide sequence ID" value="NZ_BDJK01000004.1"/>
</dbReference>
<feature type="site" description="Important for tRNA non-discrimination" evidence="7">
    <location>
        <position position="84"/>
    </location>
</feature>
<accession>A0A1L8CS27</accession>
<comment type="function">
    <text evidence="7">Aspartyl-tRNA synthetase with relaxed tRNA specificity since it is able to aspartylate not only its cognate tRNA(Asp) but also tRNA(Asn). Reaction proceeds in two steps: L-aspartate is first activated by ATP to form Asp-AMP and then transferred to the acceptor end of tRNA(Asp/Asn).</text>
</comment>
<dbReference type="EMBL" id="BDJK01000004">
    <property type="protein sequence ID" value="GAV21720.1"/>
    <property type="molecule type" value="Genomic_DNA"/>
</dbReference>
<dbReference type="HAMAP" id="MF_00044">
    <property type="entry name" value="Asp_tRNA_synth_type1"/>
    <property type="match status" value="1"/>
</dbReference>
<feature type="binding site" evidence="7">
    <location>
        <position position="449"/>
    </location>
    <ligand>
        <name>L-aspartate</name>
        <dbReference type="ChEBI" id="CHEBI:29991"/>
    </ligand>
</feature>
<dbReference type="STRING" id="870242.cpu_02300"/>
<dbReference type="PANTHER" id="PTHR22594:SF5">
    <property type="entry name" value="ASPARTATE--TRNA LIGASE, MITOCHONDRIAL"/>
    <property type="match status" value="1"/>
</dbReference>
<dbReference type="InterPro" id="IPR047090">
    <property type="entry name" value="AspRS_core"/>
</dbReference>
<dbReference type="GO" id="GO:0140096">
    <property type="term" value="F:catalytic activity, acting on a protein"/>
    <property type="evidence" value="ECO:0007669"/>
    <property type="project" value="UniProtKB-ARBA"/>
</dbReference>
<dbReference type="NCBIfam" id="TIGR00459">
    <property type="entry name" value="aspS_bact"/>
    <property type="match status" value="1"/>
</dbReference>
<feature type="site" description="Important for tRNA non-discrimination" evidence="7">
    <location>
        <position position="32"/>
    </location>
</feature>